<evidence type="ECO:0000313" key="3">
    <source>
        <dbReference type="Proteomes" id="UP000717328"/>
    </source>
</evidence>
<gene>
    <name evidence="2" type="ORF">H0H81_002047</name>
</gene>
<protein>
    <submittedName>
        <fullName evidence="2">Uncharacterized protein</fullName>
    </submittedName>
</protein>
<proteinExistence type="predicted"/>
<keyword evidence="3" id="KW-1185">Reference proteome</keyword>
<accession>A0A9P7KGQ0</accession>
<reference evidence="2" key="2">
    <citation type="submission" date="2021-10" db="EMBL/GenBank/DDBJ databases">
        <title>Phylogenomics reveals ancestral predisposition of the termite-cultivated fungus Termitomyces towards a domesticated lifestyle.</title>
        <authorList>
            <person name="Auxier B."/>
            <person name="Grum-Grzhimaylo A."/>
            <person name="Cardenas M.E."/>
            <person name="Lodge J.D."/>
            <person name="Laessoe T."/>
            <person name="Pedersen O."/>
            <person name="Smith M.E."/>
            <person name="Kuyper T.W."/>
            <person name="Franco-Molano E.A."/>
            <person name="Baroni T.J."/>
            <person name="Aanen D.K."/>
        </authorList>
    </citation>
    <scope>NUCLEOTIDE SEQUENCE</scope>
    <source>
        <strain evidence="2">D49</strain>
    </source>
</reference>
<feature type="region of interest" description="Disordered" evidence="1">
    <location>
        <begin position="133"/>
        <end position="180"/>
    </location>
</feature>
<dbReference type="EMBL" id="JABCKI010000707">
    <property type="protein sequence ID" value="KAG5649783.1"/>
    <property type="molecule type" value="Genomic_DNA"/>
</dbReference>
<feature type="compositionally biased region" description="Low complexity" evidence="1">
    <location>
        <begin position="147"/>
        <end position="166"/>
    </location>
</feature>
<sequence length="180" mass="19353">MTVGDTLTQLRATIKKLIKASIPAKQSIYDLAIKVVGDSPCTVTVKLCTRLALMRNLYTDDTSFWDKVDKKLNIIRKAALKGGGAAGNQERITRALSTYLDLDRTKYGTQSEVHNIPELGDVWQQDVDEVIQGTTSRAEPRTPTPTTPLGEPITPTPTPGTISLLPEASGNPSASSSGTT</sequence>
<reference evidence="2" key="1">
    <citation type="submission" date="2021-02" db="EMBL/GenBank/DDBJ databases">
        <authorList>
            <person name="Nieuwenhuis M."/>
            <person name="Van De Peppel L.J.J."/>
        </authorList>
    </citation>
    <scope>NUCLEOTIDE SEQUENCE</scope>
    <source>
        <strain evidence="2">D49</strain>
    </source>
</reference>
<dbReference type="Proteomes" id="UP000717328">
    <property type="component" value="Unassembled WGS sequence"/>
</dbReference>
<comment type="caution">
    <text evidence="2">The sequence shown here is derived from an EMBL/GenBank/DDBJ whole genome shotgun (WGS) entry which is preliminary data.</text>
</comment>
<feature type="compositionally biased region" description="Polar residues" evidence="1">
    <location>
        <begin position="170"/>
        <end position="180"/>
    </location>
</feature>
<name>A0A9P7KGQ0_9AGAR</name>
<evidence type="ECO:0000313" key="2">
    <source>
        <dbReference type="EMBL" id="KAG5649783.1"/>
    </source>
</evidence>
<dbReference type="OrthoDB" id="3236341at2759"/>
<dbReference type="AlphaFoldDB" id="A0A9P7KGQ0"/>
<organism evidence="2 3">
    <name type="scientific">Sphagnurus paluster</name>
    <dbReference type="NCBI Taxonomy" id="117069"/>
    <lineage>
        <taxon>Eukaryota</taxon>
        <taxon>Fungi</taxon>
        <taxon>Dikarya</taxon>
        <taxon>Basidiomycota</taxon>
        <taxon>Agaricomycotina</taxon>
        <taxon>Agaricomycetes</taxon>
        <taxon>Agaricomycetidae</taxon>
        <taxon>Agaricales</taxon>
        <taxon>Tricholomatineae</taxon>
        <taxon>Lyophyllaceae</taxon>
        <taxon>Sphagnurus</taxon>
    </lineage>
</organism>
<evidence type="ECO:0000256" key="1">
    <source>
        <dbReference type="SAM" id="MobiDB-lite"/>
    </source>
</evidence>